<dbReference type="InterPro" id="IPR051120">
    <property type="entry name" value="ABC_AA/LPS_Transport"/>
</dbReference>
<dbReference type="Proteomes" id="UP000721844">
    <property type="component" value="Unassembled WGS sequence"/>
</dbReference>
<dbReference type="PANTHER" id="PTHR45772">
    <property type="entry name" value="CONSERVED COMPONENT OF ABC TRANSPORTER FOR NATURAL AMINO ACIDS-RELATED"/>
    <property type="match status" value="1"/>
</dbReference>
<gene>
    <name evidence="5" type="ORF">ACELLULO517_20355</name>
</gene>
<dbReference type="Gene3D" id="3.40.50.300">
    <property type="entry name" value="P-loop containing nucleotide triphosphate hydrolases"/>
    <property type="match status" value="1"/>
</dbReference>
<proteinExistence type="predicted"/>
<evidence type="ECO:0000259" key="4">
    <source>
        <dbReference type="PROSITE" id="PS50893"/>
    </source>
</evidence>
<reference evidence="5 6" key="1">
    <citation type="journal article" date="2021" name="Microorganisms">
        <title>Acidisoma silvae sp. nov. and Acidisomacellulosilytica sp. nov., Two Acidophilic Bacteria Isolated from Decaying Wood, Hydrolyzing Cellulose and Producing Poly-3-hydroxybutyrate.</title>
        <authorList>
            <person name="Mieszkin S."/>
            <person name="Pouder E."/>
            <person name="Uroz S."/>
            <person name="Simon-Colin C."/>
            <person name="Alain K."/>
        </authorList>
    </citation>
    <scope>NUCLEOTIDE SEQUENCE [LARGE SCALE GENOMIC DNA]</scope>
    <source>
        <strain evidence="5 6">HW T5.17</strain>
    </source>
</reference>
<dbReference type="PANTHER" id="PTHR45772:SF9">
    <property type="entry name" value="CONSERVED COMPONENT OF ABC TRANSPORTER FOR NATURAL AMINO ACIDS"/>
    <property type="match status" value="1"/>
</dbReference>
<dbReference type="GO" id="GO:0016887">
    <property type="term" value="F:ATP hydrolysis activity"/>
    <property type="evidence" value="ECO:0007669"/>
    <property type="project" value="InterPro"/>
</dbReference>
<keyword evidence="2" id="KW-0547">Nucleotide-binding</keyword>
<dbReference type="InterPro" id="IPR003593">
    <property type="entry name" value="AAA+_ATPase"/>
</dbReference>
<dbReference type="SUPFAM" id="SSF52540">
    <property type="entry name" value="P-loop containing nucleoside triphosphate hydrolases"/>
    <property type="match status" value="1"/>
</dbReference>
<evidence type="ECO:0000256" key="1">
    <source>
        <dbReference type="ARBA" id="ARBA00022448"/>
    </source>
</evidence>
<protein>
    <submittedName>
        <fullName evidence="5">ABC transporter ATP-binding protein</fullName>
    </submittedName>
</protein>
<keyword evidence="6" id="KW-1185">Reference proteome</keyword>
<evidence type="ECO:0000256" key="2">
    <source>
        <dbReference type="ARBA" id="ARBA00022741"/>
    </source>
</evidence>
<dbReference type="EMBL" id="JAESVA010000008">
    <property type="protein sequence ID" value="MCB8882610.1"/>
    <property type="molecule type" value="Genomic_DNA"/>
</dbReference>
<dbReference type="AlphaFoldDB" id="A0A963Z4A1"/>
<evidence type="ECO:0000313" key="5">
    <source>
        <dbReference type="EMBL" id="MCB8882610.1"/>
    </source>
</evidence>
<comment type="caution">
    <text evidence="5">The sequence shown here is derived from an EMBL/GenBank/DDBJ whole genome shotgun (WGS) entry which is preliminary data.</text>
</comment>
<dbReference type="Pfam" id="PF12399">
    <property type="entry name" value="BCA_ABC_TP_C"/>
    <property type="match status" value="1"/>
</dbReference>
<dbReference type="Pfam" id="PF00005">
    <property type="entry name" value="ABC_tran"/>
    <property type="match status" value="1"/>
</dbReference>
<feature type="domain" description="ABC transporter" evidence="4">
    <location>
        <begin position="7"/>
        <end position="248"/>
    </location>
</feature>
<keyword evidence="3 5" id="KW-0067">ATP-binding</keyword>
<dbReference type="GO" id="GO:0005524">
    <property type="term" value="F:ATP binding"/>
    <property type="evidence" value="ECO:0007669"/>
    <property type="project" value="UniProtKB-KW"/>
</dbReference>
<keyword evidence="1" id="KW-0813">Transport</keyword>
<dbReference type="GO" id="GO:0005886">
    <property type="term" value="C:plasma membrane"/>
    <property type="evidence" value="ECO:0007669"/>
    <property type="project" value="TreeGrafter"/>
</dbReference>
<dbReference type="InterPro" id="IPR027417">
    <property type="entry name" value="P-loop_NTPase"/>
</dbReference>
<dbReference type="PROSITE" id="PS50893">
    <property type="entry name" value="ABC_TRANSPORTER_2"/>
    <property type="match status" value="1"/>
</dbReference>
<sequence length="251" mass="27194">MSELPTLHLSRIAKSFGSGPVLQDVNLSLQSGERRGLIGPNGAGKTTLINIITGGLAPDSGDVFFQGQRITGLSPYRRNRIGIGRSFQILSLFGEMTVRENLRNALLRHRGLHVLPWRAAARLAPIEDEVAQAAELVGLGDVLKARVDTLPYGMQRRLDIALVLAQEPALVVLDEPAAGLSGAETRDLIDLLQTRLGDRTLLLVEHDMDVVYSLSDRITVLDYGRVLAEGSPAEISANSDVRRVYLGEDAA</sequence>
<dbReference type="InterPro" id="IPR032823">
    <property type="entry name" value="BCA_ABC_TP_C"/>
</dbReference>
<organism evidence="5 6">
    <name type="scientific">Acidisoma cellulosilyticum</name>
    <dbReference type="NCBI Taxonomy" id="2802395"/>
    <lineage>
        <taxon>Bacteria</taxon>
        <taxon>Pseudomonadati</taxon>
        <taxon>Pseudomonadota</taxon>
        <taxon>Alphaproteobacteria</taxon>
        <taxon>Acetobacterales</taxon>
        <taxon>Acidocellaceae</taxon>
        <taxon>Acidisoma</taxon>
    </lineage>
</organism>
<name>A0A963Z4A1_9PROT</name>
<dbReference type="RefSeq" id="WP_227309272.1">
    <property type="nucleotide sequence ID" value="NZ_JAESVA010000008.1"/>
</dbReference>
<accession>A0A963Z4A1</accession>
<dbReference type="InterPro" id="IPR003439">
    <property type="entry name" value="ABC_transporter-like_ATP-bd"/>
</dbReference>
<dbReference type="CDD" id="cd03219">
    <property type="entry name" value="ABC_Mj1267_LivG_branched"/>
    <property type="match status" value="1"/>
</dbReference>
<evidence type="ECO:0000256" key="3">
    <source>
        <dbReference type="ARBA" id="ARBA00022840"/>
    </source>
</evidence>
<dbReference type="SMART" id="SM00382">
    <property type="entry name" value="AAA"/>
    <property type="match status" value="1"/>
</dbReference>
<evidence type="ECO:0000313" key="6">
    <source>
        <dbReference type="Proteomes" id="UP000721844"/>
    </source>
</evidence>